<evidence type="ECO:0000256" key="4">
    <source>
        <dbReference type="ARBA" id="ARBA00022989"/>
    </source>
</evidence>
<keyword evidence="4 7" id="KW-1133">Transmembrane helix</keyword>
<feature type="transmembrane region" description="Helical" evidence="7">
    <location>
        <begin position="252"/>
        <end position="273"/>
    </location>
</feature>
<dbReference type="InterPro" id="IPR036259">
    <property type="entry name" value="MFS_trans_sf"/>
</dbReference>
<dbReference type="Proteomes" id="UP001168537">
    <property type="component" value="Unassembled WGS sequence"/>
</dbReference>
<keyword evidence="5 7" id="KW-0472">Membrane</keyword>
<feature type="compositionally biased region" description="Basic and acidic residues" evidence="6">
    <location>
        <begin position="387"/>
        <end position="396"/>
    </location>
</feature>
<evidence type="ECO:0000256" key="1">
    <source>
        <dbReference type="ARBA" id="ARBA00004651"/>
    </source>
</evidence>
<dbReference type="InterPro" id="IPR011701">
    <property type="entry name" value="MFS"/>
</dbReference>
<feature type="compositionally biased region" description="Low complexity" evidence="6">
    <location>
        <begin position="401"/>
        <end position="417"/>
    </location>
</feature>
<evidence type="ECO:0000313" key="9">
    <source>
        <dbReference type="Proteomes" id="UP001168537"/>
    </source>
</evidence>
<evidence type="ECO:0000256" key="3">
    <source>
        <dbReference type="ARBA" id="ARBA00022692"/>
    </source>
</evidence>
<evidence type="ECO:0000256" key="5">
    <source>
        <dbReference type="ARBA" id="ARBA00023136"/>
    </source>
</evidence>
<feature type="transmembrane region" description="Helical" evidence="7">
    <location>
        <begin position="280"/>
        <end position="297"/>
    </location>
</feature>
<accession>A0ABT8EQK3</accession>
<keyword evidence="9" id="KW-1185">Reference proteome</keyword>
<feature type="transmembrane region" description="Helical" evidence="7">
    <location>
        <begin position="165"/>
        <end position="184"/>
    </location>
</feature>
<evidence type="ECO:0000256" key="6">
    <source>
        <dbReference type="SAM" id="MobiDB-lite"/>
    </source>
</evidence>
<evidence type="ECO:0000256" key="2">
    <source>
        <dbReference type="ARBA" id="ARBA00022475"/>
    </source>
</evidence>
<dbReference type="PANTHER" id="PTHR43124:SF3">
    <property type="entry name" value="CHLORAMPHENICOL EFFLUX PUMP RV0191"/>
    <property type="match status" value="1"/>
</dbReference>
<dbReference type="RefSeq" id="WP_300959285.1">
    <property type="nucleotide sequence ID" value="NZ_JAUHJR010000001.1"/>
</dbReference>
<dbReference type="PANTHER" id="PTHR43124">
    <property type="entry name" value="PURINE EFFLUX PUMP PBUE"/>
    <property type="match status" value="1"/>
</dbReference>
<dbReference type="Pfam" id="PF07690">
    <property type="entry name" value="MFS_1"/>
    <property type="match status" value="1"/>
</dbReference>
<proteinExistence type="predicted"/>
<reference evidence="8" key="1">
    <citation type="submission" date="2023-06" db="EMBL/GenBank/DDBJ databases">
        <title>Draft genome sequence of Nocardioides sp. SOB72.</title>
        <authorList>
            <person name="Zhang G."/>
        </authorList>
    </citation>
    <scope>NUCLEOTIDE SEQUENCE</scope>
    <source>
        <strain evidence="8">SOB72</strain>
    </source>
</reference>
<feature type="transmembrane region" description="Helical" evidence="7">
    <location>
        <begin position="140"/>
        <end position="159"/>
    </location>
</feature>
<protein>
    <submittedName>
        <fullName evidence="8">YbfB/YjiJ family MFS transporter</fullName>
    </submittedName>
</protein>
<feature type="region of interest" description="Disordered" evidence="6">
    <location>
        <begin position="189"/>
        <end position="208"/>
    </location>
</feature>
<feature type="transmembrane region" description="Helical" evidence="7">
    <location>
        <begin position="365"/>
        <end position="385"/>
    </location>
</feature>
<dbReference type="InterPro" id="IPR050189">
    <property type="entry name" value="MFS_Efflux_Transporters"/>
</dbReference>
<feature type="transmembrane region" description="Helical" evidence="7">
    <location>
        <begin position="50"/>
        <end position="72"/>
    </location>
</feature>
<dbReference type="SUPFAM" id="SSF103473">
    <property type="entry name" value="MFS general substrate transporter"/>
    <property type="match status" value="1"/>
</dbReference>
<comment type="caution">
    <text evidence="8">The sequence shown here is derived from an EMBL/GenBank/DDBJ whole genome shotgun (WGS) entry which is preliminary data.</text>
</comment>
<feature type="region of interest" description="Disordered" evidence="6">
    <location>
        <begin position="385"/>
        <end position="417"/>
    </location>
</feature>
<dbReference type="Gene3D" id="1.20.1250.20">
    <property type="entry name" value="MFS general substrate transporter like domains"/>
    <property type="match status" value="1"/>
</dbReference>
<feature type="transmembrane region" description="Helical" evidence="7">
    <location>
        <begin position="339"/>
        <end position="359"/>
    </location>
</feature>
<keyword evidence="2" id="KW-1003">Cell membrane</keyword>
<name>A0ABT8EQK3_9ACTN</name>
<comment type="subcellular location">
    <subcellularLocation>
        <location evidence="1">Cell membrane</location>
        <topology evidence="1">Multi-pass membrane protein</topology>
    </subcellularLocation>
</comment>
<sequence>MKRSFSFGSARDTALVVLGTGLIAGTYGLVRLAYGLFLPDIERSVPLGSALAGYVSSGASAAYCLGALVGVVAARHPRLLVAAAFATAAGGALGMAAAPGTGLLVPSVVLASTGAGLASPAMVGVVARSLARDDVDRGQAVVNSGTGPGLVGAGVLALAVPDWRAGFVVSAVLTAAAGVAVLLLDRGPGAAPETDASGTSAPRRTSPGGRTWMTALGWPLLGALLLGVASAPVWTYGRSHLVASGAGDTGSVLAWIALGAGGAATVLTAGTLSARPPTRAWALTTLVVAASVAALTAPGRLPAAGLACAVFGWSFVAATSALIAWVTEVDGDRAAAGTSAVFVALVMGQAAGSAAAGAVADGAGLGVAFVGGGVAAVGAAAVGAARSHREPGDRPDGGSGAAASPRPAPAGARPDRP</sequence>
<feature type="transmembrane region" description="Helical" evidence="7">
    <location>
        <begin position="104"/>
        <end position="128"/>
    </location>
</feature>
<evidence type="ECO:0000256" key="7">
    <source>
        <dbReference type="SAM" id="Phobius"/>
    </source>
</evidence>
<gene>
    <name evidence="8" type="ORF">QWY29_03620</name>
</gene>
<feature type="transmembrane region" description="Helical" evidence="7">
    <location>
        <begin position="12"/>
        <end position="30"/>
    </location>
</feature>
<feature type="transmembrane region" description="Helical" evidence="7">
    <location>
        <begin position="303"/>
        <end position="327"/>
    </location>
</feature>
<dbReference type="EMBL" id="JAUHJR010000001">
    <property type="protein sequence ID" value="MDN4160430.1"/>
    <property type="molecule type" value="Genomic_DNA"/>
</dbReference>
<keyword evidence="3 7" id="KW-0812">Transmembrane</keyword>
<organism evidence="8 9">
    <name type="scientific">Nocardioides abyssi</name>
    <dbReference type="NCBI Taxonomy" id="3058370"/>
    <lineage>
        <taxon>Bacteria</taxon>
        <taxon>Bacillati</taxon>
        <taxon>Actinomycetota</taxon>
        <taxon>Actinomycetes</taxon>
        <taxon>Propionibacteriales</taxon>
        <taxon>Nocardioidaceae</taxon>
        <taxon>Nocardioides</taxon>
    </lineage>
</organism>
<feature type="transmembrane region" description="Helical" evidence="7">
    <location>
        <begin position="79"/>
        <end position="98"/>
    </location>
</feature>
<evidence type="ECO:0000313" key="8">
    <source>
        <dbReference type="EMBL" id="MDN4160430.1"/>
    </source>
</evidence>
<feature type="transmembrane region" description="Helical" evidence="7">
    <location>
        <begin position="212"/>
        <end position="232"/>
    </location>
</feature>